<dbReference type="AlphaFoldDB" id="A0A2G1UQ19"/>
<dbReference type="CDD" id="cd03034">
    <property type="entry name" value="ArsC_ArsC"/>
    <property type="match status" value="1"/>
</dbReference>
<dbReference type="PANTHER" id="PTHR30041">
    <property type="entry name" value="ARSENATE REDUCTASE"/>
    <property type="match status" value="1"/>
</dbReference>
<evidence type="ECO:0000313" key="6">
    <source>
        <dbReference type="Proteomes" id="UP000231409"/>
    </source>
</evidence>
<keyword evidence="6" id="KW-1185">Reference proteome</keyword>
<dbReference type="SUPFAM" id="SSF52833">
    <property type="entry name" value="Thioredoxin-like"/>
    <property type="match status" value="1"/>
</dbReference>
<dbReference type="NCBIfam" id="TIGR00014">
    <property type="entry name" value="arsC"/>
    <property type="match status" value="1"/>
</dbReference>
<comment type="catalytic activity">
    <reaction evidence="4">
        <text>[glutaredoxin]-dithiol + arsenate + glutathione + H(+) = glutathionyl-S-S-[glutaredoxin] + arsenite + H2O</text>
        <dbReference type="Rhea" id="RHEA:22016"/>
        <dbReference type="Rhea" id="RHEA-COMP:10729"/>
        <dbReference type="Rhea" id="RHEA-COMP:17668"/>
        <dbReference type="ChEBI" id="CHEBI:15377"/>
        <dbReference type="ChEBI" id="CHEBI:15378"/>
        <dbReference type="ChEBI" id="CHEBI:29242"/>
        <dbReference type="ChEBI" id="CHEBI:29950"/>
        <dbReference type="ChEBI" id="CHEBI:48597"/>
        <dbReference type="ChEBI" id="CHEBI:57925"/>
        <dbReference type="ChEBI" id="CHEBI:146199"/>
        <dbReference type="EC" id="1.20.4.1"/>
    </reaction>
</comment>
<proteinExistence type="inferred from homology"/>
<dbReference type="Pfam" id="PF03960">
    <property type="entry name" value="ArsC"/>
    <property type="match status" value="1"/>
</dbReference>
<sequence length="117" mass="13013">MTEPTRIYHNPRCSKSRQALALLEEHGVVPEIIRYLETPPTAVELADLLDKLGLQPRDLMRQKEAEYKELGLDNPELSNDALIAAMVAHPKLIERPIVVKGSKAALGRPPESVLTLL</sequence>
<dbReference type="GO" id="GO:0008794">
    <property type="term" value="F:arsenate reductase (glutaredoxin) activity"/>
    <property type="evidence" value="ECO:0007669"/>
    <property type="project" value="UniProtKB-UniRule"/>
</dbReference>
<keyword evidence="2 4" id="KW-0560">Oxidoreductase</keyword>
<comment type="caution">
    <text evidence="5">The sequence shown here is derived from an EMBL/GenBank/DDBJ whole genome shotgun (WGS) entry which is preliminary data.</text>
</comment>
<reference evidence="5 6" key="1">
    <citation type="submission" date="2017-09" db="EMBL/GenBank/DDBJ databases">
        <title>The draft genome sequences of Marinobacter sp. PWS21.</title>
        <authorList>
            <person name="Cao J."/>
        </authorList>
    </citation>
    <scope>NUCLEOTIDE SEQUENCE [LARGE SCALE GENOMIC DNA]</scope>
    <source>
        <strain evidence="5 6">PWS21</strain>
    </source>
</reference>
<accession>A0A2G1UQ19</accession>
<dbReference type="Gene3D" id="3.40.30.10">
    <property type="entry name" value="Glutaredoxin"/>
    <property type="match status" value="1"/>
</dbReference>
<gene>
    <name evidence="5" type="primary">arsC</name>
    <name evidence="5" type="ORF">CLH61_01115</name>
</gene>
<protein>
    <recommendedName>
        <fullName evidence="4">Arsenate reductase</fullName>
        <ecNumber evidence="4">1.20.4.1</ecNumber>
    </recommendedName>
</protein>
<evidence type="ECO:0000256" key="3">
    <source>
        <dbReference type="PROSITE-ProRule" id="PRU01282"/>
    </source>
</evidence>
<evidence type="ECO:0000256" key="1">
    <source>
        <dbReference type="ARBA" id="ARBA00007198"/>
    </source>
</evidence>
<dbReference type="EC" id="1.20.4.1" evidence="4"/>
<dbReference type="InterPro" id="IPR036249">
    <property type="entry name" value="Thioredoxin-like_sf"/>
</dbReference>
<name>A0A2G1UQ19_9GAMM</name>
<evidence type="ECO:0000313" key="5">
    <source>
        <dbReference type="EMBL" id="PHQ16611.1"/>
    </source>
</evidence>
<organism evidence="5 6">
    <name type="scientific">Marinobacter profundi</name>
    <dbReference type="NCBI Taxonomy" id="2666256"/>
    <lineage>
        <taxon>Bacteria</taxon>
        <taxon>Pseudomonadati</taxon>
        <taxon>Pseudomonadota</taxon>
        <taxon>Gammaproteobacteria</taxon>
        <taxon>Pseudomonadales</taxon>
        <taxon>Marinobacteraceae</taxon>
        <taxon>Marinobacter</taxon>
    </lineage>
</organism>
<evidence type="ECO:0000256" key="2">
    <source>
        <dbReference type="ARBA" id="ARBA00023002"/>
    </source>
</evidence>
<comment type="similarity">
    <text evidence="1 3 4">Belongs to the ArsC family.</text>
</comment>
<dbReference type="Proteomes" id="UP000231409">
    <property type="component" value="Unassembled WGS sequence"/>
</dbReference>
<dbReference type="PANTHER" id="PTHR30041:SF4">
    <property type="entry name" value="ARSENATE REDUCTASE"/>
    <property type="match status" value="1"/>
</dbReference>
<dbReference type="InterPro" id="IPR006659">
    <property type="entry name" value="Arsenate_reductase"/>
</dbReference>
<dbReference type="RefSeq" id="WP_099612862.1">
    <property type="nucleotide sequence ID" value="NZ_KZ319367.1"/>
</dbReference>
<dbReference type="InterPro" id="IPR006660">
    <property type="entry name" value="Arsenate_reductase-like"/>
</dbReference>
<evidence type="ECO:0000256" key="4">
    <source>
        <dbReference type="RuleBase" id="RU362029"/>
    </source>
</evidence>
<dbReference type="PROSITE" id="PS51353">
    <property type="entry name" value="ARSC"/>
    <property type="match status" value="1"/>
</dbReference>
<dbReference type="EMBL" id="NTFH01000003">
    <property type="protein sequence ID" value="PHQ16611.1"/>
    <property type="molecule type" value="Genomic_DNA"/>
</dbReference>